<sequence length="546" mass="58551">MGSKLAAGVLRRVTAPRVVRHRAAARLIHGLAAAPLLPAGARSSLARRLRAGMVRAGWPAAESRAALVAVAGGVGPAARADLLAQEAADEIAEGRTPAHLTAAVEADLAEADRAYARGDGEAAARRLHRVLHTQFHRVIHFDQLDSPLADDPAAFLAPLHGSAVGRALLTPRGRRQPAAPPPTDRPQRVLLLLNGSAHFVQAIRERYAAHPDVELRYVRLDDDPVAGPLIRQSRRMTAEALLRDTEYGRQVEAWLRPHLDWADTVFVDWAVATAVMVGLVDPGDTRVVVRLHSYEAFGRWPNLIDFSRVDDVVFVSEHLRDFTLRVAPGLTGAHAPRTHVLCNAMDLAPFARPKDSAARFTLGLVGTSAVAKDPRWAVEVLRLLRAADERYRLLLVGGSIDTGMSRAARDYAAALETELAELAPSGAVTRLGHTDDVPGVLTGIGVVLSSSVRESFHCAVVEGAASGAVPVVRDWPFFADGEHGARTVFPADWVVATPAEAAARVRAVTADEQVWRAAGEAAAKHASATWDWSVNAASFDRLLGID</sequence>
<dbReference type="Proteomes" id="UP000274694">
    <property type="component" value="Unassembled WGS sequence"/>
</dbReference>
<comment type="caution">
    <text evidence="1">The sequence shown here is derived from an EMBL/GenBank/DDBJ whole genome shotgun (WGS) entry which is preliminary data.</text>
</comment>
<evidence type="ECO:0000313" key="1">
    <source>
        <dbReference type="EMBL" id="RQW94949.1"/>
    </source>
</evidence>
<name>A0ABX9Y6S2_MICCH</name>
<gene>
    <name evidence="1" type="ORF">DLJ60_08195</name>
</gene>
<keyword evidence="2" id="KW-1185">Reference proteome</keyword>
<dbReference type="EMBL" id="QGTA01000140">
    <property type="protein sequence ID" value="RQW94949.1"/>
    <property type="molecule type" value="Genomic_DNA"/>
</dbReference>
<reference evidence="1 2" key="1">
    <citation type="submission" date="2018-05" db="EMBL/GenBank/DDBJ databases">
        <title>Micromonospora from Atacama Desert.</title>
        <authorList>
            <person name="Carro L."/>
            <person name="Goodfellow M."/>
            <person name="Klenk H.-P."/>
        </authorList>
    </citation>
    <scope>NUCLEOTIDE SEQUENCE [LARGE SCALE GENOMIC DNA]</scope>
    <source>
        <strain evidence="1 2">LB41</strain>
    </source>
</reference>
<dbReference type="Pfam" id="PF13692">
    <property type="entry name" value="Glyco_trans_1_4"/>
    <property type="match status" value="1"/>
</dbReference>
<proteinExistence type="predicted"/>
<accession>A0ABX9Y6S2</accession>
<dbReference type="RefSeq" id="WP_069089957.1">
    <property type="nucleotide sequence ID" value="NZ_QGTA01000140.1"/>
</dbReference>
<dbReference type="Gene3D" id="3.40.50.2000">
    <property type="entry name" value="Glycogen Phosphorylase B"/>
    <property type="match status" value="1"/>
</dbReference>
<evidence type="ECO:0000313" key="2">
    <source>
        <dbReference type="Proteomes" id="UP000274694"/>
    </source>
</evidence>
<dbReference type="SUPFAM" id="SSF53756">
    <property type="entry name" value="UDP-Glycosyltransferase/glycogen phosphorylase"/>
    <property type="match status" value="1"/>
</dbReference>
<organism evidence="1 2">
    <name type="scientific">Micromonospora chalcea</name>
    <dbReference type="NCBI Taxonomy" id="1874"/>
    <lineage>
        <taxon>Bacteria</taxon>
        <taxon>Bacillati</taxon>
        <taxon>Actinomycetota</taxon>
        <taxon>Actinomycetes</taxon>
        <taxon>Micromonosporales</taxon>
        <taxon>Micromonosporaceae</taxon>
        <taxon>Micromonospora</taxon>
    </lineage>
</organism>
<protein>
    <submittedName>
        <fullName evidence="1">Glycosyltransferase family 1 protein</fullName>
    </submittedName>
</protein>